<comment type="caution">
    <text evidence="7">The sequence shown here is derived from an EMBL/GenBank/DDBJ whole genome shotgun (WGS) entry which is preliminary data.</text>
</comment>
<protein>
    <submittedName>
        <fullName evidence="7">Cytochrome c</fullName>
    </submittedName>
</protein>
<keyword evidence="1 4" id="KW-0349">Heme</keyword>
<gene>
    <name evidence="7" type="ORF">JKP34_06415</name>
</gene>
<evidence type="ECO:0000256" key="1">
    <source>
        <dbReference type="ARBA" id="ARBA00022617"/>
    </source>
</evidence>
<dbReference type="GO" id="GO:0009055">
    <property type="term" value="F:electron transfer activity"/>
    <property type="evidence" value="ECO:0007669"/>
    <property type="project" value="InterPro"/>
</dbReference>
<dbReference type="PROSITE" id="PS51257">
    <property type="entry name" value="PROKAR_LIPOPROTEIN"/>
    <property type="match status" value="1"/>
</dbReference>
<evidence type="ECO:0000256" key="2">
    <source>
        <dbReference type="ARBA" id="ARBA00022723"/>
    </source>
</evidence>
<dbReference type="InterPro" id="IPR051459">
    <property type="entry name" value="Cytochrome_c-type_DH"/>
</dbReference>
<accession>A0A937A9N6</accession>
<dbReference type="Gene3D" id="1.10.760.10">
    <property type="entry name" value="Cytochrome c-like domain"/>
    <property type="match status" value="1"/>
</dbReference>
<feature type="chain" id="PRO_5037036682" evidence="5">
    <location>
        <begin position="22"/>
        <end position="151"/>
    </location>
</feature>
<keyword evidence="8" id="KW-1185">Reference proteome</keyword>
<evidence type="ECO:0000313" key="7">
    <source>
        <dbReference type="EMBL" id="MBL0764876.1"/>
    </source>
</evidence>
<evidence type="ECO:0000256" key="5">
    <source>
        <dbReference type="SAM" id="SignalP"/>
    </source>
</evidence>
<sequence>MNRIFTILCAALLLSACGSYESFQNEATKEYSSEQMKKFAKYMIQGKTLYTSYCSNCHQADGAGLGKVYPPLAKADYMLTDMSRSLCIIKNGMQGEIKVNGVLYSQKMPDNNSLTDLEVAEIATYINNSWGNAKGLVSVKTVQKSLANCKD</sequence>
<feature type="signal peptide" evidence="5">
    <location>
        <begin position="1"/>
        <end position="21"/>
    </location>
</feature>
<dbReference type="PANTHER" id="PTHR35008">
    <property type="entry name" value="BLL4482 PROTEIN-RELATED"/>
    <property type="match status" value="1"/>
</dbReference>
<dbReference type="EMBL" id="JAERQG010000001">
    <property type="protein sequence ID" value="MBL0764876.1"/>
    <property type="molecule type" value="Genomic_DNA"/>
</dbReference>
<evidence type="ECO:0000313" key="8">
    <source>
        <dbReference type="Proteomes" id="UP000642920"/>
    </source>
</evidence>
<dbReference type="AlphaFoldDB" id="A0A937A9N6"/>
<evidence type="ECO:0000259" key="6">
    <source>
        <dbReference type="PROSITE" id="PS51007"/>
    </source>
</evidence>
<dbReference type="InterPro" id="IPR009056">
    <property type="entry name" value="Cyt_c-like_dom"/>
</dbReference>
<dbReference type="Proteomes" id="UP000642920">
    <property type="component" value="Unassembled WGS sequence"/>
</dbReference>
<keyword evidence="5" id="KW-0732">Signal</keyword>
<keyword evidence="3 4" id="KW-0408">Iron</keyword>
<organism evidence="7 8">
    <name type="scientific">Marivirga atlantica</name>
    <dbReference type="NCBI Taxonomy" id="1548457"/>
    <lineage>
        <taxon>Bacteria</taxon>
        <taxon>Pseudomonadati</taxon>
        <taxon>Bacteroidota</taxon>
        <taxon>Cytophagia</taxon>
        <taxon>Cytophagales</taxon>
        <taxon>Marivirgaceae</taxon>
        <taxon>Marivirga</taxon>
    </lineage>
</organism>
<proteinExistence type="predicted"/>
<dbReference type="InterPro" id="IPR036909">
    <property type="entry name" value="Cyt_c-like_dom_sf"/>
</dbReference>
<feature type="domain" description="Cytochrome c" evidence="6">
    <location>
        <begin position="41"/>
        <end position="130"/>
    </location>
</feature>
<dbReference type="RefSeq" id="WP_201918867.1">
    <property type="nucleotide sequence ID" value="NZ_JAERQG010000001.1"/>
</dbReference>
<dbReference type="PANTHER" id="PTHR35008:SF8">
    <property type="entry name" value="ALCOHOL DEHYDROGENASE CYTOCHROME C SUBUNIT"/>
    <property type="match status" value="1"/>
</dbReference>
<evidence type="ECO:0000256" key="4">
    <source>
        <dbReference type="PROSITE-ProRule" id="PRU00433"/>
    </source>
</evidence>
<keyword evidence="2 4" id="KW-0479">Metal-binding</keyword>
<dbReference type="Pfam" id="PF00034">
    <property type="entry name" value="Cytochrom_C"/>
    <property type="match status" value="1"/>
</dbReference>
<dbReference type="GO" id="GO:0020037">
    <property type="term" value="F:heme binding"/>
    <property type="evidence" value="ECO:0007669"/>
    <property type="project" value="InterPro"/>
</dbReference>
<name>A0A937A9N6_9BACT</name>
<dbReference type="GO" id="GO:0046872">
    <property type="term" value="F:metal ion binding"/>
    <property type="evidence" value="ECO:0007669"/>
    <property type="project" value="UniProtKB-KW"/>
</dbReference>
<dbReference type="PROSITE" id="PS51007">
    <property type="entry name" value="CYTC"/>
    <property type="match status" value="1"/>
</dbReference>
<evidence type="ECO:0000256" key="3">
    <source>
        <dbReference type="ARBA" id="ARBA00023004"/>
    </source>
</evidence>
<dbReference type="SUPFAM" id="SSF46626">
    <property type="entry name" value="Cytochrome c"/>
    <property type="match status" value="1"/>
</dbReference>
<reference evidence="7" key="1">
    <citation type="submission" date="2021-01" db="EMBL/GenBank/DDBJ databases">
        <title>Marivirga sp. nov., isolated from intertidal surface sediments.</title>
        <authorList>
            <person name="Zhang M."/>
        </authorList>
    </citation>
    <scope>NUCLEOTIDE SEQUENCE</scope>
    <source>
        <strain evidence="7">SM1354</strain>
    </source>
</reference>